<evidence type="ECO:0000313" key="4">
    <source>
        <dbReference type="Proteomes" id="UP000784294"/>
    </source>
</evidence>
<keyword evidence="2" id="KW-0732">Signal</keyword>
<dbReference type="AlphaFoldDB" id="A0A448X5E3"/>
<feature type="chain" id="PRO_5019432025" description="Secreted protein" evidence="2">
    <location>
        <begin position="25"/>
        <end position="200"/>
    </location>
</feature>
<sequence length="200" mass="21857">MFGFARFFYHLLVCLYAHPFVVVGVKLETDPGWQRFFALETAKSVARELADLPTPFFPILCLAASRGCRRCLSSILSPRRGWPAVATAPRGGQVAAVSSVKRHCRTTGTSRVAQATSLENEYQTAPGTCSMSPTNVNASPSPSPSAGEVTSEEVWWSTRDRARMSAETNAIANSRQHERPTTSDANALPRRTNQLAVCLR</sequence>
<evidence type="ECO:0000256" key="1">
    <source>
        <dbReference type="SAM" id="MobiDB-lite"/>
    </source>
</evidence>
<feature type="region of interest" description="Disordered" evidence="1">
    <location>
        <begin position="169"/>
        <end position="192"/>
    </location>
</feature>
<evidence type="ECO:0000256" key="2">
    <source>
        <dbReference type="SAM" id="SignalP"/>
    </source>
</evidence>
<protein>
    <recommendedName>
        <fullName evidence="5">Secreted protein</fullName>
    </recommendedName>
</protein>
<feature type="region of interest" description="Disordered" evidence="1">
    <location>
        <begin position="123"/>
        <end position="152"/>
    </location>
</feature>
<feature type="signal peptide" evidence="2">
    <location>
        <begin position="1"/>
        <end position="24"/>
    </location>
</feature>
<name>A0A448X5E3_9PLAT</name>
<accession>A0A448X5E3</accession>
<feature type="compositionally biased region" description="Polar residues" evidence="1">
    <location>
        <begin position="123"/>
        <end position="138"/>
    </location>
</feature>
<dbReference type="Proteomes" id="UP000784294">
    <property type="component" value="Unassembled WGS sequence"/>
</dbReference>
<reference evidence="3" key="1">
    <citation type="submission" date="2018-11" db="EMBL/GenBank/DDBJ databases">
        <authorList>
            <consortium name="Pathogen Informatics"/>
        </authorList>
    </citation>
    <scope>NUCLEOTIDE SEQUENCE</scope>
</reference>
<dbReference type="EMBL" id="CAAALY010095711">
    <property type="protein sequence ID" value="VEL28532.1"/>
    <property type="molecule type" value="Genomic_DNA"/>
</dbReference>
<evidence type="ECO:0008006" key="5">
    <source>
        <dbReference type="Google" id="ProtNLM"/>
    </source>
</evidence>
<evidence type="ECO:0000313" key="3">
    <source>
        <dbReference type="EMBL" id="VEL28532.1"/>
    </source>
</evidence>
<keyword evidence="4" id="KW-1185">Reference proteome</keyword>
<comment type="caution">
    <text evidence="3">The sequence shown here is derived from an EMBL/GenBank/DDBJ whole genome shotgun (WGS) entry which is preliminary data.</text>
</comment>
<organism evidence="3 4">
    <name type="scientific">Protopolystoma xenopodis</name>
    <dbReference type="NCBI Taxonomy" id="117903"/>
    <lineage>
        <taxon>Eukaryota</taxon>
        <taxon>Metazoa</taxon>
        <taxon>Spiralia</taxon>
        <taxon>Lophotrochozoa</taxon>
        <taxon>Platyhelminthes</taxon>
        <taxon>Monogenea</taxon>
        <taxon>Polyopisthocotylea</taxon>
        <taxon>Polystomatidea</taxon>
        <taxon>Polystomatidae</taxon>
        <taxon>Protopolystoma</taxon>
    </lineage>
</organism>
<proteinExistence type="predicted"/>
<gene>
    <name evidence="3" type="ORF">PXEA_LOCUS21972</name>
</gene>